<proteinExistence type="predicted"/>
<dbReference type="GO" id="GO:0032259">
    <property type="term" value="P:methylation"/>
    <property type="evidence" value="ECO:0007669"/>
    <property type="project" value="UniProtKB-KW"/>
</dbReference>
<dbReference type="STRING" id="28092.WM40_07550"/>
<dbReference type="OrthoDB" id="9772960at2"/>
<keyword evidence="2" id="KW-0169">Cobalamin biosynthesis</keyword>
<feature type="non-terminal residue" evidence="7">
    <location>
        <position position="1"/>
    </location>
</feature>
<evidence type="ECO:0000256" key="4">
    <source>
        <dbReference type="ARBA" id="ARBA00022679"/>
    </source>
</evidence>
<dbReference type="RefSeq" id="WP_046152544.1">
    <property type="nucleotide sequence ID" value="NZ_LAQU01000005.1"/>
</dbReference>
<dbReference type="Gene3D" id="3.30.950.10">
    <property type="entry name" value="Methyltransferase, Cobalt-precorrin-4 Transmethylase, Domain 2"/>
    <property type="match status" value="1"/>
</dbReference>
<dbReference type="InterPro" id="IPR014777">
    <property type="entry name" value="4pyrrole_Mease_sub1"/>
</dbReference>
<feature type="domain" description="Tetrapyrrole methylase" evidence="6">
    <location>
        <begin position="107"/>
        <end position="318"/>
    </location>
</feature>
<keyword evidence="4" id="KW-0808">Transferase</keyword>
<dbReference type="GO" id="GO:0008168">
    <property type="term" value="F:methyltransferase activity"/>
    <property type="evidence" value="ECO:0007669"/>
    <property type="project" value="UniProtKB-KW"/>
</dbReference>
<keyword evidence="5" id="KW-0949">S-adenosyl-L-methionine</keyword>
<dbReference type="InterPro" id="IPR006363">
    <property type="entry name" value="Cbl_synth_CobJ/CibH_dom"/>
</dbReference>
<protein>
    <submittedName>
        <fullName evidence="7">Cobalamin biosynthesis protein CbiG</fullName>
    </submittedName>
</protein>
<dbReference type="PATRIC" id="fig|28092.6.peg.1787"/>
<evidence type="ECO:0000256" key="5">
    <source>
        <dbReference type="ARBA" id="ARBA00022691"/>
    </source>
</evidence>
<dbReference type="GO" id="GO:0009236">
    <property type="term" value="P:cobalamin biosynthetic process"/>
    <property type="evidence" value="ECO:0007669"/>
    <property type="project" value="UniProtKB-UniPathway"/>
</dbReference>
<keyword evidence="3" id="KW-0489">Methyltransferase</keyword>
<gene>
    <name evidence="7" type="ORF">WM40_07550</name>
</gene>
<dbReference type="Pfam" id="PF00590">
    <property type="entry name" value="TP_methylase"/>
    <property type="match status" value="1"/>
</dbReference>
<dbReference type="PANTHER" id="PTHR47036">
    <property type="entry name" value="COBALT-FACTOR III C(17)-METHYLTRANSFERASE-RELATED"/>
    <property type="match status" value="1"/>
</dbReference>
<comment type="caution">
    <text evidence="7">The sequence shown here is derived from an EMBL/GenBank/DDBJ whole genome shotgun (WGS) entry which is preliminary data.</text>
</comment>
<evidence type="ECO:0000313" key="8">
    <source>
        <dbReference type="Proteomes" id="UP000033618"/>
    </source>
</evidence>
<dbReference type="Proteomes" id="UP000033618">
    <property type="component" value="Unassembled WGS sequence"/>
</dbReference>
<dbReference type="NCBIfam" id="TIGR01466">
    <property type="entry name" value="cobJ_cbiH"/>
    <property type="match status" value="1"/>
</dbReference>
<dbReference type="InterPro" id="IPR051810">
    <property type="entry name" value="Precorrin_MeTrfase"/>
</dbReference>
<accession>A0A0F5K2E5</accession>
<dbReference type="InterPro" id="IPR014776">
    <property type="entry name" value="4pyrrole_Mease_sub2"/>
</dbReference>
<dbReference type="UniPathway" id="UPA00148"/>
<evidence type="ECO:0000259" key="6">
    <source>
        <dbReference type="Pfam" id="PF00590"/>
    </source>
</evidence>
<sequence length="369" mass="39528">YERSAPAGTLLIHPRGVVVNVCVVDDALADRIEVTLQQADIARAAVGALRCPRALMGDDRIDDTADAMGVPVRYTDASLDTGSDGIGLDIRTVPVTPDTLGIARGILSVIGLGPGDKAMLAPMASEALRHADDILGYTTYVDMAGPFAPWQRPQGTDNREEMARARHALQLAASGNRVAIVSSGDPGVFAMAAAVMEALDTAAEDSALRRVRVQIVPGITAAFATAAAAGAPLGHDCCLMSLSDNLKPWEIIETRLRMAAEADMAIALYNPISRARPWQLDRALALLRTIRAPETPVVLGRDIGRPGGRIRHHTLESLRADDVDMRTMVIIGASTTRYITNGSPGTRQWVYTPRWYPAAGQDATPRRER</sequence>
<evidence type="ECO:0000313" key="7">
    <source>
        <dbReference type="EMBL" id="KKB64301.1"/>
    </source>
</evidence>
<name>A0A0F5K2E5_9BURK</name>
<evidence type="ECO:0000256" key="3">
    <source>
        <dbReference type="ARBA" id="ARBA00022603"/>
    </source>
</evidence>
<dbReference type="SUPFAM" id="SSF53790">
    <property type="entry name" value="Tetrapyrrole methylase"/>
    <property type="match status" value="1"/>
</dbReference>
<keyword evidence="8" id="KW-1185">Reference proteome</keyword>
<evidence type="ECO:0000256" key="1">
    <source>
        <dbReference type="ARBA" id="ARBA00004953"/>
    </source>
</evidence>
<dbReference type="CDD" id="cd11646">
    <property type="entry name" value="Precorrin_3B_C17_MT"/>
    <property type="match status" value="1"/>
</dbReference>
<dbReference type="AlphaFoldDB" id="A0A0F5K2E5"/>
<dbReference type="InterPro" id="IPR000878">
    <property type="entry name" value="4pyrrol_Mease"/>
</dbReference>
<dbReference type="InterPro" id="IPR035996">
    <property type="entry name" value="4pyrrol_Methylase_sf"/>
</dbReference>
<dbReference type="Gene3D" id="3.40.1010.10">
    <property type="entry name" value="Cobalt-precorrin-4 Transmethylase, Domain 1"/>
    <property type="match status" value="1"/>
</dbReference>
<dbReference type="PANTHER" id="PTHR47036:SF1">
    <property type="entry name" value="COBALT-FACTOR III C(17)-METHYLTRANSFERASE-RELATED"/>
    <property type="match status" value="1"/>
</dbReference>
<comment type="pathway">
    <text evidence="1">Cofactor biosynthesis; adenosylcobalamin biosynthesis.</text>
</comment>
<reference evidence="7 8" key="1">
    <citation type="submission" date="2015-03" db="EMBL/GenBank/DDBJ databases">
        <title>Draft Genome Sequence of Burkholderia andropogonis type strain ICMP2807, isolated from Sorghum bicolor.</title>
        <authorList>
            <person name="Lopes-Santos L."/>
            <person name="Castro D.B."/>
            <person name="Ottoboni L.M."/>
            <person name="Park D."/>
            <person name="Weirc B.S."/>
            <person name="Destefano S.A."/>
        </authorList>
    </citation>
    <scope>NUCLEOTIDE SEQUENCE [LARGE SCALE GENOMIC DNA]</scope>
    <source>
        <strain evidence="7 8">ICMP2807</strain>
    </source>
</reference>
<dbReference type="EMBL" id="LAQU01000005">
    <property type="protein sequence ID" value="KKB64301.1"/>
    <property type="molecule type" value="Genomic_DNA"/>
</dbReference>
<organism evidence="7 8">
    <name type="scientific">Robbsia andropogonis</name>
    <dbReference type="NCBI Taxonomy" id="28092"/>
    <lineage>
        <taxon>Bacteria</taxon>
        <taxon>Pseudomonadati</taxon>
        <taxon>Pseudomonadota</taxon>
        <taxon>Betaproteobacteria</taxon>
        <taxon>Burkholderiales</taxon>
        <taxon>Burkholderiaceae</taxon>
        <taxon>Robbsia</taxon>
    </lineage>
</organism>
<evidence type="ECO:0000256" key="2">
    <source>
        <dbReference type="ARBA" id="ARBA00022573"/>
    </source>
</evidence>